<accession>H2BR24</accession>
<evidence type="ECO:0000313" key="3">
    <source>
        <dbReference type="EMBL" id="EHQ04343.1"/>
    </source>
</evidence>
<keyword evidence="2" id="KW-1133">Transmembrane helix</keyword>
<feature type="transmembrane region" description="Helical" evidence="2">
    <location>
        <begin position="66"/>
        <end position="89"/>
    </location>
</feature>
<organism evidence="3 4">
    <name type="scientific">Gillisia limnaea (strain DSM 15749 / LMG 21470 / R-8282)</name>
    <dbReference type="NCBI Taxonomy" id="865937"/>
    <lineage>
        <taxon>Bacteria</taxon>
        <taxon>Pseudomonadati</taxon>
        <taxon>Bacteroidota</taxon>
        <taxon>Flavobacteriia</taxon>
        <taxon>Flavobacteriales</taxon>
        <taxon>Flavobacteriaceae</taxon>
        <taxon>Gillisia</taxon>
    </lineage>
</organism>
<keyword evidence="1" id="KW-0175">Coiled coil</keyword>
<dbReference type="Proteomes" id="UP000003844">
    <property type="component" value="Unassembled WGS sequence"/>
</dbReference>
<dbReference type="EMBL" id="JH594605">
    <property type="protein sequence ID" value="EHQ04343.1"/>
    <property type="molecule type" value="Genomic_DNA"/>
</dbReference>
<keyword evidence="2" id="KW-0472">Membrane</keyword>
<dbReference type="RefSeq" id="WP_006987235.1">
    <property type="nucleotide sequence ID" value="NZ_JH594605.1"/>
</dbReference>
<feature type="coiled-coil region" evidence="1">
    <location>
        <begin position="265"/>
        <end position="296"/>
    </location>
</feature>
<proteinExistence type="predicted"/>
<dbReference type="OrthoDB" id="2154696at2"/>
<evidence type="ECO:0008006" key="5">
    <source>
        <dbReference type="Google" id="ProtNLM"/>
    </source>
</evidence>
<feature type="transmembrane region" description="Helical" evidence="2">
    <location>
        <begin position="304"/>
        <end position="325"/>
    </location>
</feature>
<name>H2BR24_GILLR</name>
<evidence type="ECO:0000256" key="1">
    <source>
        <dbReference type="SAM" id="Coils"/>
    </source>
</evidence>
<keyword evidence="4" id="KW-1185">Reference proteome</keyword>
<dbReference type="STRING" id="865937.Gilli_0189"/>
<evidence type="ECO:0000256" key="2">
    <source>
        <dbReference type="SAM" id="Phobius"/>
    </source>
</evidence>
<protein>
    <recommendedName>
        <fullName evidence="5">CAP-Gly protein</fullName>
    </recommendedName>
</protein>
<dbReference type="eggNOG" id="COG1196">
    <property type="taxonomic scope" value="Bacteria"/>
</dbReference>
<evidence type="ECO:0000313" key="4">
    <source>
        <dbReference type="Proteomes" id="UP000003844"/>
    </source>
</evidence>
<dbReference type="AlphaFoldDB" id="H2BR24"/>
<keyword evidence="2" id="KW-0812">Transmembrane</keyword>
<feature type="transmembrane region" description="Helical" evidence="2">
    <location>
        <begin position="101"/>
        <end position="123"/>
    </location>
</feature>
<reference evidence="4" key="1">
    <citation type="journal article" date="2012" name="Stand. Genomic Sci.">
        <title>Genome sequence of the Antarctic rhodopsins-containing flavobacterium Gillisia limnaea type strain (R-8282(T)).</title>
        <authorList>
            <person name="Riedel T."/>
            <person name="Held B."/>
            <person name="Nolan M."/>
            <person name="Lucas S."/>
            <person name="Lapidus A."/>
            <person name="Tice H."/>
            <person name="Del Rio T.G."/>
            <person name="Cheng J.F."/>
            <person name="Han C."/>
            <person name="Tapia R."/>
            <person name="Goodwin L.A."/>
            <person name="Pitluck S."/>
            <person name="Liolios K."/>
            <person name="Mavromatis K."/>
            <person name="Pagani I."/>
            <person name="Ivanova N."/>
            <person name="Mikhailova N."/>
            <person name="Pati A."/>
            <person name="Chen A."/>
            <person name="Palaniappan K."/>
            <person name="Land M."/>
            <person name="Rohde M."/>
            <person name="Tindall B.J."/>
            <person name="Detter J.C."/>
            <person name="Goker M."/>
            <person name="Bristow J."/>
            <person name="Eisen J.A."/>
            <person name="Markowitz V."/>
            <person name="Hugenholtz P."/>
            <person name="Kyrpides N.C."/>
            <person name="Klenk H.P."/>
            <person name="Woyke T."/>
        </authorList>
    </citation>
    <scope>NUCLEOTIDE SEQUENCE [LARGE SCALE GENOMIC DNA]</scope>
    <source>
        <strain evidence="4">DSM 15749 / LMG 21470 / R-8282</strain>
    </source>
</reference>
<gene>
    <name evidence="3" type="ORF">Gilli_0189</name>
</gene>
<dbReference type="HOGENOM" id="CLU_063844_2_0_10"/>
<sequence length="341" mass="36659">MRSQYINVQNKSPKISRISWGAIIAGTLTAIVVAFLLNILGLGIGLTTIDPMTEANALDGLGTGTLVWWGISNIAALFIGGMVAGRMSGLPSNSDGGLHGFLAWGLYLILSIYLVTSAIGSIFSGMASAANSIFSDSTATNVAEALKEAETKGQDETIFSIEKIKKEAFQLIKAAERTNILPDDASEEVRNTLNETRQESQQLLNDLNIEENIDKFFNELSVDLDKNGNLSITADGMDELLNKDEIKNYLVDNTELSGAEINGVIEKWDNKINEAIAKAEKYYANAKKKAIKATDEAADVVGKFSIIAFFLFLLGAGAAFAGGAIGSPFLTIEEEQTEDEI</sequence>
<feature type="transmembrane region" description="Helical" evidence="2">
    <location>
        <begin position="20"/>
        <end position="46"/>
    </location>
</feature>
<feature type="coiled-coil region" evidence="1">
    <location>
        <begin position="186"/>
        <end position="213"/>
    </location>
</feature>